<evidence type="ECO:0000256" key="3">
    <source>
        <dbReference type="ARBA" id="ARBA00012261"/>
    </source>
</evidence>
<dbReference type="GO" id="GO:0005829">
    <property type="term" value="C:cytosol"/>
    <property type="evidence" value="ECO:0007669"/>
    <property type="project" value="TreeGrafter"/>
</dbReference>
<accession>A0A1Y2K7C2</accession>
<dbReference type="InterPro" id="IPR002376">
    <property type="entry name" value="Formyl_transf_N"/>
</dbReference>
<feature type="domain" description="Formyl transferase C-terminal" evidence="10">
    <location>
        <begin position="200"/>
        <end position="295"/>
    </location>
</feature>
<dbReference type="InterPro" id="IPR001555">
    <property type="entry name" value="GART_AS"/>
</dbReference>
<dbReference type="FunFam" id="3.40.50.12230:FF:000001">
    <property type="entry name" value="Methionyl-tRNA formyltransferase"/>
    <property type="match status" value="1"/>
</dbReference>
<feature type="domain" description="Formyl transferase N-terminal" evidence="9">
    <location>
        <begin position="5"/>
        <end position="177"/>
    </location>
</feature>
<evidence type="ECO:0000256" key="6">
    <source>
        <dbReference type="ARBA" id="ARBA00022917"/>
    </source>
</evidence>
<keyword evidence="12" id="KW-1185">Reference proteome</keyword>
<evidence type="ECO:0000256" key="2">
    <source>
        <dbReference type="ARBA" id="ARBA00010699"/>
    </source>
</evidence>
<comment type="catalytic activity">
    <reaction evidence="7 8">
        <text>L-methionyl-tRNA(fMet) + (6R)-10-formyltetrahydrofolate = N-formyl-L-methionyl-tRNA(fMet) + (6S)-5,6,7,8-tetrahydrofolate + H(+)</text>
        <dbReference type="Rhea" id="RHEA:24380"/>
        <dbReference type="Rhea" id="RHEA-COMP:9952"/>
        <dbReference type="Rhea" id="RHEA-COMP:9953"/>
        <dbReference type="ChEBI" id="CHEBI:15378"/>
        <dbReference type="ChEBI" id="CHEBI:57453"/>
        <dbReference type="ChEBI" id="CHEBI:78530"/>
        <dbReference type="ChEBI" id="CHEBI:78844"/>
        <dbReference type="ChEBI" id="CHEBI:195366"/>
        <dbReference type="EC" id="2.1.2.9"/>
    </reaction>
</comment>
<dbReference type="InterPro" id="IPR005793">
    <property type="entry name" value="Formyl_trans_C"/>
</dbReference>
<dbReference type="Proteomes" id="UP000194003">
    <property type="component" value="Unassembled WGS sequence"/>
</dbReference>
<evidence type="ECO:0000259" key="9">
    <source>
        <dbReference type="Pfam" id="PF00551"/>
    </source>
</evidence>
<keyword evidence="5 8" id="KW-0808">Transferase</keyword>
<dbReference type="PROSITE" id="PS00373">
    <property type="entry name" value="GART"/>
    <property type="match status" value="1"/>
</dbReference>
<dbReference type="Pfam" id="PF00551">
    <property type="entry name" value="Formyl_trans_N"/>
    <property type="match status" value="1"/>
</dbReference>
<evidence type="ECO:0000313" key="12">
    <source>
        <dbReference type="Proteomes" id="UP000194003"/>
    </source>
</evidence>
<comment type="similarity">
    <text evidence="2 8">Belongs to the Fmt family.</text>
</comment>
<evidence type="ECO:0000256" key="7">
    <source>
        <dbReference type="ARBA" id="ARBA00048558"/>
    </source>
</evidence>
<comment type="function">
    <text evidence="1 8">Attaches a formyl group to the free amino group of methionyl-tRNA(fMet). The formyl group appears to play a dual role in the initiator identity of N-formylmethionyl-tRNA by promoting its recognition by IF2 and preventing the misappropriation of this tRNA by the elongation apparatus.</text>
</comment>
<dbReference type="CDD" id="cd08646">
    <property type="entry name" value="FMT_core_Met-tRNA-FMT_N"/>
    <property type="match status" value="1"/>
</dbReference>
<evidence type="ECO:0000256" key="1">
    <source>
        <dbReference type="ARBA" id="ARBA00002606"/>
    </source>
</evidence>
<comment type="caution">
    <text evidence="11">The sequence shown here is derived from an EMBL/GenBank/DDBJ whole genome shotgun (WGS) entry which is preliminary data.</text>
</comment>
<dbReference type="Gene3D" id="3.10.25.10">
    <property type="entry name" value="Formyl transferase, C-terminal domain"/>
    <property type="match status" value="1"/>
</dbReference>
<dbReference type="InterPro" id="IPR011034">
    <property type="entry name" value="Formyl_transferase-like_C_sf"/>
</dbReference>
<dbReference type="STRING" id="1434232.MAIT1_01074"/>
<name>A0A1Y2K7C2_9PROT</name>
<sequence>MFMGTPDFSVGALQALIDGPDEVVGVFTQPDKPAGRGKKMQPTPVKVLAEQHNIPVFQPKKLRNAEPVQKLRDLKPDLAVVVAYGQILSQEVLDIPTHGCLNIHASVLPRWRGAAPIQRAIQAGDAITGVTIMQMDAGLDTGPMLLVETVPIEANTTGGVLHDQLAELGSRLIVEAVAALQQDAIHPQPQPDHGETYAHKLKREESHIDWALPAVEIERMLRAFDPWPASVTGLDEKPLKLFRARLAQGSGEPGVVTAIHDDGFEVACGEGSLVVTEIQAPGKKRMAAADWLRGHGLQPGIRLHTP</sequence>
<dbReference type="AlphaFoldDB" id="A0A1Y2K7C2"/>
<evidence type="ECO:0000256" key="4">
    <source>
        <dbReference type="ARBA" id="ARBA00016014"/>
    </source>
</evidence>
<evidence type="ECO:0000256" key="5">
    <source>
        <dbReference type="ARBA" id="ARBA00022679"/>
    </source>
</evidence>
<evidence type="ECO:0000313" key="11">
    <source>
        <dbReference type="EMBL" id="OSM06118.1"/>
    </source>
</evidence>
<feature type="binding site" evidence="8">
    <location>
        <begin position="106"/>
        <end position="109"/>
    </location>
    <ligand>
        <name>(6S)-5,6,7,8-tetrahydrofolate</name>
        <dbReference type="ChEBI" id="CHEBI:57453"/>
    </ligand>
</feature>
<dbReference type="Pfam" id="PF02911">
    <property type="entry name" value="Formyl_trans_C"/>
    <property type="match status" value="1"/>
</dbReference>
<dbReference type="InterPro" id="IPR036477">
    <property type="entry name" value="Formyl_transf_N_sf"/>
</dbReference>
<reference evidence="11 12" key="1">
    <citation type="journal article" date="2016" name="BMC Genomics">
        <title>Combined genomic and structural analyses of a cultured magnetotactic bacterium reveals its niche adaptation to a dynamic environment.</title>
        <authorList>
            <person name="Araujo A.C."/>
            <person name="Morillo V."/>
            <person name="Cypriano J."/>
            <person name="Teixeira L.C."/>
            <person name="Leao P."/>
            <person name="Lyra S."/>
            <person name="Almeida L.G."/>
            <person name="Bazylinski D.A."/>
            <person name="Vasconcellos A.T."/>
            <person name="Abreu F."/>
            <person name="Lins U."/>
        </authorList>
    </citation>
    <scope>NUCLEOTIDE SEQUENCE [LARGE SCALE GENOMIC DNA]</scope>
    <source>
        <strain evidence="11 12">IT-1</strain>
    </source>
</reference>
<dbReference type="InterPro" id="IPR037022">
    <property type="entry name" value="Formyl_trans_C_sf"/>
</dbReference>
<protein>
    <recommendedName>
        <fullName evidence="4 8">Methionyl-tRNA formyltransferase</fullName>
        <ecNumber evidence="3 8">2.1.2.9</ecNumber>
    </recommendedName>
</protein>
<dbReference type="EMBL" id="LVJN01000016">
    <property type="protein sequence ID" value="OSM06118.1"/>
    <property type="molecule type" value="Genomic_DNA"/>
</dbReference>
<dbReference type="SUPFAM" id="SSF53328">
    <property type="entry name" value="Formyltransferase"/>
    <property type="match status" value="1"/>
</dbReference>
<gene>
    <name evidence="8" type="primary">fmt</name>
    <name evidence="11" type="ORF">MAIT1_01074</name>
</gene>
<dbReference type="GO" id="GO:0004479">
    <property type="term" value="F:methionyl-tRNA formyltransferase activity"/>
    <property type="evidence" value="ECO:0007669"/>
    <property type="project" value="UniProtKB-UniRule"/>
</dbReference>
<dbReference type="SUPFAM" id="SSF50486">
    <property type="entry name" value="FMT C-terminal domain-like"/>
    <property type="match status" value="1"/>
</dbReference>
<dbReference type="InterPro" id="IPR044135">
    <property type="entry name" value="Met-tRNA-FMT_C"/>
</dbReference>
<dbReference type="EC" id="2.1.2.9" evidence="3 8"/>
<organism evidence="11 12">
    <name type="scientific">Magnetofaba australis IT-1</name>
    <dbReference type="NCBI Taxonomy" id="1434232"/>
    <lineage>
        <taxon>Bacteria</taxon>
        <taxon>Pseudomonadati</taxon>
        <taxon>Pseudomonadota</taxon>
        <taxon>Magnetococcia</taxon>
        <taxon>Magnetococcales</taxon>
        <taxon>Magnetococcaceae</taxon>
        <taxon>Magnetofaba</taxon>
    </lineage>
</organism>
<evidence type="ECO:0000256" key="8">
    <source>
        <dbReference type="HAMAP-Rule" id="MF_00182"/>
    </source>
</evidence>
<dbReference type="InterPro" id="IPR005794">
    <property type="entry name" value="Fmt"/>
</dbReference>
<dbReference type="Gene3D" id="3.40.50.170">
    <property type="entry name" value="Formyl transferase, N-terminal domain"/>
    <property type="match status" value="1"/>
</dbReference>
<dbReference type="HAMAP" id="MF_00182">
    <property type="entry name" value="Formyl_trans"/>
    <property type="match status" value="1"/>
</dbReference>
<dbReference type="PANTHER" id="PTHR11138:SF5">
    <property type="entry name" value="METHIONYL-TRNA FORMYLTRANSFERASE, MITOCHONDRIAL"/>
    <property type="match status" value="1"/>
</dbReference>
<evidence type="ECO:0000259" key="10">
    <source>
        <dbReference type="Pfam" id="PF02911"/>
    </source>
</evidence>
<keyword evidence="6 8" id="KW-0648">Protein biosynthesis</keyword>
<dbReference type="PANTHER" id="PTHR11138">
    <property type="entry name" value="METHIONYL-TRNA FORMYLTRANSFERASE"/>
    <property type="match status" value="1"/>
</dbReference>
<dbReference type="NCBIfam" id="TIGR00460">
    <property type="entry name" value="fmt"/>
    <property type="match status" value="1"/>
</dbReference>
<dbReference type="InterPro" id="IPR041711">
    <property type="entry name" value="Met-tRNA-FMT_N"/>
</dbReference>
<proteinExistence type="inferred from homology"/>
<dbReference type="CDD" id="cd08704">
    <property type="entry name" value="Met_tRNA_FMT_C"/>
    <property type="match status" value="1"/>
</dbReference>